<dbReference type="InterPro" id="IPR012459">
    <property type="entry name" value="Rrp15"/>
</dbReference>
<dbReference type="Pfam" id="PF07890">
    <property type="entry name" value="Rrp15p"/>
    <property type="match status" value="1"/>
</dbReference>
<feature type="compositionally biased region" description="Basic and acidic residues" evidence="3">
    <location>
        <begin position="26"/>
        <end position="38"/>
    </location>
</feature>
<dbReference type="GO" id="GO:0000460">
    <property type="term" value="P:maturation of 5.8S rRNA"/>
    <property type="evidence" value="ECO:0007669"/>
    <property type="project" value="TreeGrafter"/>
</dbReference>
<dbReference type="AlphaFoldDB" id="A0A9P8P850"/>
<evidence type="ECO:0000313" key="5">
    <source>
        <dbReference type="Proteomes" id="UP000769157"/>
    </source>
</evidence>
<reference evidence="4" key="1">
    <citation type="journal article" date="2021" name="Open Biol.">
        <title>Shared evolutionary footprints suggest mitochondrial oxidative damage underlies multiple complex I losses in fungi.</title>
        <authorList>
            <person name="Schikora-Tamarit M.A."/>
            <person name="Marcet-Houben M."/>
            <person name="Nosek J."/>
            <person name="Gabaldon T."/>
        </authorList>
    </citation>
    <scope>NUCLEOTIDE SEQUENCE</scope>
    <source>
        <strain evidence="4">CBS6075</strain>
    </source>
</reference>
<feature type="region of interest" description="Disordered" evidence="3">
    <location>
        <begin position="1"/>
        <end position="125"/>
    </location>
</feature>
<evidence type="ECO:0000256" key="1">
    <source>
        <dbReference type="ARBA" id="ARBA00007462"/>
    </source>
</evidence>
<keyword evidence="5" id="KW-1185">Reference proteome</keyword>
<dbReference type="Proteomes" id="UP000769157">
    <property type="component" value="Unassembled WGS sequence"/>
</dbReference>
<reference evidence="4" key="2">
    <citation type="submission" date="2021-01" db="EMBL/GenBank/DDBJ databases">
        <authorList>
            <person name="Schikora-Tamarit M.A."/>
        </authorList>
    </citation>
    <scope>NUCLEOTIDE SEQUENCE</scope>
    <source>
        <strain evidence="4">CBS6075</strain>
    </source>
</reference>
<dbReference type="RefSeq" id="XP_046061931.1">
    <property type="nucleotide sequence ID" value="XM_046204400.1"/>
</dbReference>
<proteinExistence type="inferred from homology"/>
<dbReference type="GeneID" id="70235392"/>
<protein>
    <recommendedName>
        <fullName evidence="6">Rrp15p-domain-containing protein</fullName>
    </recommendedName>
</protein>
<keyword evidence="2" id="KW-0175">Coiled coil</keyword>
<comment type="similarity">
    <text evidence="1">Belongs to the RRP15 family.</text>
</comment>
<dbReference type="PANTHER" id="PTHR13245">
    <property type="entry name" value="RRP15-LIKE PROTEIN"/>
    <property type="match status" value="1"/>
</dbReference>
<gene>
    <name evidence="4" type="ORF">OGAPHI_003425</name>
</gene>
<dbReference type="PANTHER" id="PTHR13245:SF14">
    <property type="entry name" value="RRP15-LIKE PROTEIN"/>
    <property type="match status" value="1"/>
</dbReference>
<feature type="compositionally biased region" description="Acidic residues" evidence="3">
    <location>
        <begin position="39"/>
        <end position="60"/>
    </location>
</feature>
<dbReference type="OrthoDB" id="20949at2759"/>
<evidence type="ECO:0000313" key="4">
    <source>
        <dbReference type="EMBL" id="KAH3666975.1"/>
    </source>
</evidence>
<feature type="compositionally biased region" description="Low complexity" evidence="3">
    <location>
        <begin position="1"/>
        <end position="19"/>
    </location>
</feature>
<dbReference type="EMBL" id="JAEUBE010000199">
    <property type="protein sequence ID" value="KAH3666975.1"/>
    <property type="molecule type" value="Genomic_DNA"/>
</dbReference>
<feature type="coiled-coil region" evidence="2">
    <location>
        <begin position="149"/>
        <end position="183"/>
    </location>
</feature>
<feature type="compositionally biased region" description="Acidic residues" evidence="3">
    <location>
        <begin position="69"/>
        <end position="93"/>
    </location>
</feature>
<dbReference type="GO" id="GO:0030687">
    <property type="term" value="C:preribosome, large subunit precursor"/>
    <property type="evidence" value="ECO:0007669"/>
    <property type="project" value="TreeGrafter"/>
</dbReference>
<name>A0A9P8P850_9ASCO</name>
<evidence type="ECO:0000256" key="3">
    <source>
        <dbReference type="SAM" id="MobiDB-lite"/>
    </source>
</evidence>
<evidence type="ECO:0008006" key="6">
    <source>
        <dbReference type="Google" id="ProtNLM"/>
    </source>
</evidence>
<comment type="caution">
    <text evidence="4">The sequence shown here is derived from an EMBL/GenBank/DDBJ whole genome shotgun (WGS) entry which is preliminary data.</text>
</comment>
<dbReference type="GO" id="GO:0000470">
    <property type="term" value="P:maturation of LSU-rRNA"/>
    <property type="evidence" value="ECO:0007669"/>
    <property type="project" value="TreeGrafter"/>
</dbReference>
<evidence type="ECO:0000256" key="2">
    <source>
        <dbReference type="SAM" id="Coils"/>
    </source>
</evidence>
<organism evidence="4 5">
    <name type="scientific">Ogataea philodendri</name>
    <dbReference type="NCBI Taxonomy" id="1378263"/>
    <lineage>
        <taxon>Eukaryota</taxon>
        <taxon>Fungi</taxon>
        <taxon>Dikarya</taxon>
        <taxon>Ascomycota</taxon>
        <taxon>Saccharomycotina</taxon>
        <taxon>Pichiomycetes</taxon>
        <taxon>Pichiales</taxon>
        <taxon>Pichiaceae</taxon>
        <taxon>Ogataea</taxon>
    </lineage>
</organism>
<accession>A0A9P8P850</accession>
<sequence length="265" mass="29168">MAQKSGKASKASAGTPKGSLRVQVKASEEKSQKRKRDESESDDDSESIDVSTNEESDNESESDHKDGSSESESEDERSDDSGNEGDEGSDSETDGSSNESEYSDDDNDEIPALPAKKKNKSDGSEAFSKAMNALLDSKLKAHDRKDPILARSKTQLKKLESEKLELKAKRQLLAEKKAKLTSNRVRNLLPTDDSLAREVLEKEKKYRKVAQRGVIKLFNAILSTQTETNKEVGALEGVGQSKKKELINEISTEKFLDLVQEAGKN</sequence>